<evidence type="ECO:0000313" key="2">
    <source>
        <dbReference type="EMBL" id="GAG59947.1"/>
    </source>
</evidence>
<dbReference type="AlphaFoldDB" id="X0ZPJ1"/>
<name>X0ZPJ1_9ZZZZ</name>
<reference evidence="2" key="1">
    <citation type="journal article" date="2014" name="Front. Microbiol.">
        <title>High frequency of phylogenetically diverse reductive dehalogenase-homologous genes in deep subseafloor sedimentary metagenomes.</title>
        <authorList>
            <person name="Kawai M."/>
            <person name="Futagami T."/>
            <person name="Toyoda A."/>
            <person name="Takaki Y."/>
            <person name="Nishi S."/>
            <person name="Hori S."/>
            <person name="Arai W."/>
            <person name="Tsubouchi T."/>
            <person name="Morono Y."/>
            <person name="Uchiyama I."/>
            <person name="Ito T."/>
            <person name="Fujiyama A."/>
            <person name="Inagaki F."/>
            <person name="Takami H."/>
        </authorList>
    </citation>
    <scope>NUCLEOTIDE SEQUENCE</scope>
    <source>
        <strain evidence="2">Expedition CK06-06</strain>
    </source>
</reference>
<comment type="caution">
    <text evidence="2">The sequence shown here is derived from an EMBL/GenBank/DDBJ whole genome shotgun (WGS) entry which is preliminary data.</text>
</comment>
<evidence type="ECO:0000256" key="1">
    <source>
        <dbReference type="SAM" id="Phobius"/>
    </source>
</evidence>
<keyword evidence="1" id="KW-0472">Membrane</keyword>
<proteinExistence type="predicted"/>
<keyword evidence="1" id="KW-0812">Transmembrane</keyword>
<keyword evidence="1" id="KW-1133">Transmembrane helix</keyword>
<dbReference type="EMBL" id="BART01005027">
    <property type="protein sequence ID" value="GAG59947.1"/>
    <property type="molecule type" value="Genomic_DNA"/>
</dbReference>
<accession>X0ZPJ1</accession>
<feature type="transmembrane region" description="Helical" evidence="1">
    <location>
        <begin position="27"/>
        <end position="53"/>
    </location>
</feature>
<sequence>MNYKNYYKEYFEEGVPFYPLSAFRNKLFLTCFTVWIVITCAIYGFATMILFFISIDDDPSDRLMSEWFQANSLGLSSIYLLISLALIIPIALLIVFYVRSIEFHIDSIY</sequence>
<protein>
    <submittedName>
        <fullName evidence="2">Uncharacterized protein</fullName>
    </submittedName>
</protein>
<gene>
    <name evidence="2" type="ORF">S01H4_12036</name>
</gene>
<feature type="transmembrane region" description="Helical" evidence="1">
    <location>
        <begin position="73"/>
        <end position="98"/>
    </location>
</feature>
<organism evidence="2">
    <name type="scientific">marine sediment metagenome</name>
    <dbReference type="NCBI Taxonomy" id="412755"/>
    <lineage>
        <taxon>unclassified sequences</taxon>
        <taxon>metagenomes</taxon>
        <taxon>ecological metagenomes</taxon>
    </lineage>
</organism>